<evidence type="ECO:0000313" key="1">
    <source>
        <dbReference type="EMBL" id="HAG1966774.1"/>
    </source>
</evidence>
<reference evidence="1" key="2">
    <citation type="submission" date="2020-02" db="EMBL/GenBank/DDBJ databases">
        <authorList>
            <consortium name="NCBI Pathogen Detection Project"/>
        </authorList>
    </citation>
    <scope>NUCLEOTIDE SEQUENCE</scope>
    <source>
        <strain evidence="1">MA.CK_97/00003274</strain>
    </source>
</reference>
<comment type="caution">
    <text evidence="1">The sequence shown here is derived from an EMBL/GenBank/DDBJ whole genome shotgun (WGS) entry which is preliminary data.</text>
</comment>
<name>A0A759RP05_SALER</name>
<gene>
    <name evidence="1" type="ORF">G8R56_005064</name>
</gene>
<dbReference type="AlphaFoldDB" id="A0A759RP05"/>
<organism evidence="1">
    <name type="scientific">Salmonella enterica</name>
    <name type="common">Salmonella choleraesuis</name>
    <dbReference type="NCBI Taxonomy" id="28901"/>
    <lineage>
        <taxon>Bacteria</taxon>
        <taxon>Pseudomonadati</taxon>
        <taxon>Pseudomonadota</taxon>
        <taxon>Gammaproteobacteria</taxon>
        <taxon>Enterobacterales</taxon>
        <taxon>Enterobacteriaceae</taxon>
        <taxon>Salmonella</taxon>
    </lineage>
</organism>
<proteinExistence type="predicted"/>
<accession>A0A759RP05</accession>
<protein>
    <submittedName>
        <fullName evidence="1">Uncharacterized protein</fullName>
    </submittedName>
</protein>
<sequence>MKRRPVWVRDYVHCHPFVIINDLPDVEALNNFSLHSGARLLFWLKIDIFSPVESAVSRA</sequence>
<reference evidence="1" key="1">
    <citation type="journal article" date="2018" name="Genome Biol.">
        <title>SKESA: strategic k-mer extension for scrupulous assemblies.</title>
        <authorList>
            <person name="Souvorov A."/>
            <person name="Agarwala R."/>
            <person name="Lipman D.J."/>
        </authorList>
    </citation>
    <scope>NUCLEOTIDE SEQUENCE</scope>
    <source>
        <strain evidence="1">MA.CK_97/00003274</strain>
    </source>
</reference>
<dbReference type="EMBL" id="DAAXPA010000021">
    <property type="protein sequence ID" value="HAG1966774.1"/>
    <property type="molecule type" value="Genomic_DNA"/>
</dbReference>